<dbReference type="PROSITE" id="PS00211">
    <property type="entry name" value="ABC_TRANSPORTER_1"/>
    <property type="match status" value="1"/>
</dbReference>
<evidence type="ECO:0000313" key="9">
    <source>
        <dbReference type="EMBL" id="HIR13837.1"/>
    </source>
</evidence>
<dbReference type="InterPro" id="IPR027417">
    <property type="entry name" value="P-loop_NTPase"/>
</dbReference>
<keyword evidence="3" id="KW-0813">Transport</keyword>
<dbReference type="Gene3D" id="3.40.50.300">
    <property type="entry name" value="P-loop containing nucleotide triphosphate hydrolases"/>
    <property type="match status" value="1"/>
</dbReference>
<dbReference type="AlphaFoldDB" id="A0A9D1AEB8"/>
<dbReference type="InterPro" id="IPR050388">
    <property type="entry name" value="ABC_Ni/Peptide_Import"/>
</dbReference>
<evidence type="ECO:0000256" key="5">
    <source>
        <dbReference type="ARBA" id="ARBA00022741"/>
    </source>
</evidence>
<proteinExistence type="inferred from homology"/>
<sequence length="331" mass="37191">MEKTHLLEIKDLKVSFASKKTEVPAIQGISYYLDEGEVLGIVGESGSGKSVSSHCILKLLPENGRIKGGQILFEGKDLLPMSAKEIANIRGNKISMIFQDPMTSLDPLFTVGHQIEESLKKHTSLNKKQREERVIQLLDMVGINQPEKRMKQYPHEFSGGMRQRAMIAMALSLGPKLLIADEPTTALDVTIQAQIIELLKKLKDELNMAIIFITHDLGVVSDICDKIIVMYAGEIIESGKKRQIFYESRHPYTEGLLNSVPKIEQSREEKLVPIEGNPPDMQLLGPECPFAHRCGYAMKICAKQKPPKLTVEEGHEVSCWKFYREMMESGE</sequence>
<name>A0A9D1AEB8_9FIRM</name>
<dbReference type="GO" id="GO:0015833">
    <property type="term" value="P:peptide transport"/>
    <property type="evidence" value="ECO:0007669"/>
    <property type="project" value="InterPro"/>
</dbReference>
<keyword evidence="6 9" id="KW-0067">ATP-binding</keyword>
<comment type="similarity">
    <text evidence="2">Belongs to the ABC transporter superfamily.</text>
</comment>
<dbReference type="Pfam" id="PF00005">
    <property type="entry name" value="ABC_tran"/>
    <property type="match status" value="1"/>
</dbReference>
<dbReference type="PANTHER" id="PTHR43297">
    <property type="entry name" value="OLIGOPEPTIDE TRANSPORT ATP-BINDING PROTEIN APPD"/>
    <property type="match status" value="1"/>
</dbReference>
<evidence type="ECO:0000256" key="4">
    <source>
        <dbReference type="ARBA" id="ARBA00022475"/>
    </source>
</evidence>
<dbReference type="SMART" id="SM00382">
    <property type="entry name" value="AAA"/>
    <property type="match status" value="1"/>
</dbReference>
<dbReference type="SUPFAM" id="SSF52540">
    <property type="entry name" value="P-loop containing nucleoside triphosphate hydrolases"/>
    <property type="match status" value="1"/>
</dbReference>
<comment type="subcellular location">
    <subcellularLocation>
        <location evidence="1">Cell membrane</location>
        <topology evidence="1">Peripheral membrane protein</topology>
    </subcellularLocation>
</comment>
<dbReference type="GO" id="GO:0016887">
    <property type="term" value="F:ATP hydrolysis activity"/>
    <property type="evidence" value="ECO:0007669"/>
    <property type="project" value="InterPro"/>
</dbReference>
<dbReference type="InterPro" id="IPR013563">
    <property type="entry name" value="Oligopep_ABC_C"/>
</dbReference>
<dbReference type="PANTHER" id="PTHR43297:SF2">
    <property type="entry name" value="DIPEPTIDE TRANSPORT ATP-BINDING PROTEIN DPPD"/>
    <property type="match status" value="1"/>
</dbReference>
<dbReference type="GO" id="GO:0005886">
    <property type="term" value="C:plasma membrane"/>
    <property type="evidence" value="ECO:0007669"/>
    <property type="project" value="UniProtKB-SubCell"/>
</dbReference>
<feature type="domain" description="ABC transporter" evidence="8">
    <location>
        <begin position="7"/>
        <end position="257"/>
    </location>
</feature>
<dbReference type="CDD" id="cd03257">
    <property type="entry name" value="ABC_NikE_OppD_transporters"/>
    <property type="match status" value="1"/>
</dbReference>
<reference evidence="9" key="1">
    <citation type="submission" date="2020-10" db="EMBL/GenBank/DDBJ databases">
        <authorList>
            <person name="Gilroy R."/>
        </authorList>
    </citation>
    <scope>NUCLEOTIDE SEQUENCE</scope>
    <source>
        <strain evidence="9">ChiSjej4B22-8148</strain>
    </source>
</reference>
<evidence type="ECO:0000313" key="10">
    <source>
        <dbReference type="Proteomes" id="UP000886757"/>
    </source>
</evidence>
<dbReference type="NCBIfam" id="TIGR01727">
    <property type="entry name" value="oligo_HPY"/>
    <property type="match status" value="1"/>
</dbReference>
<dbReference type="EMBL" id="DVGK01000089">
    <property type="protein sequence ID" value="HIR13837.1"/>
    <property type="molecule type" value="Genomic_DNA"/>
</dbReference>
<evidence type="ECO:0000256" key="6">
    <source>
        <dbReference type="ARBA" id="ARBA00022840"/>
    </source>
</evidence>
<protein>
    <submittedName>
        <fullName evidence="9">ABC transporter ATP-binding protein</fullName>
    </submittedName>
</protein>
<dbReference type="Proteomes" id="UP000886757">
    <property type="component" value="Unassembled WGS sequence"/>
</dbReference>
<comment type="caution">
    <text evidence="9">The sequence shown here is derived from an EMBL/GenBank/DDBJ whole genome shotgun (WGS) entry which is preliminary data.</text>
</comment>
<dbReference type="PROSITE" id="PS50893">
    <property type="entry name" value="ABC_TRANSPORTER_2"/>
    <property type="match status" value="1"/>
</dbReference>
<dbReference type="InterPro" id="IPR003593">
    <property type="entry name" value="AAA+_ATPase"/>
</dbReference>
<evidence type="ECO:0000259" key="8">
    <source>
        <dbReference type="PROSITE" id="PS50893"/>
    </source>
</evidence>
<evidence type="ECO:0000256" key="3">
    <source>
        <dbReference type="ARBA" id="ARBA00022448"/>
    </source>
</evidence>
<reference evidence="9" key="2">
    <citation type="journal article" date="2021" name="PeerJ">
        <title>Extensive microbial diversity within the chicken gut microbiome revealed by metagenomics and culture.</title>
        <authorList>
            <person name="Gilroy R."/>
            <person name="Ravi A."/>
            <person name="Getino M."/>
            <person name="Pursley I."/>
            <person name="Horton D.L."/>
            <person name="Alikhan N.F."/>
            <person name="Baker D."/>
            <person name="Gharbi K."/>
            <person name="Hall N."/>
            <person name="Watson M."/>
            <person name="Adriaenssens E.M."/>
            <person name="Foster-Nyarko E."/>
            <person name="Jarju S."/>
            <person name="Secka A."/>
            <person name="Antonio M."/>
            <person name="Oren A."/>
            <person name="Chaudhuri R.R."/>
            <person name="La Ragione R."/>
            <person name="Hildebrand F."/>
            <person name="Pallen M.J."/>
        </authorList>
    </citation>
    <scope>NUCLEOTIDE SEQUENCE</scope>
    <source>
        <strain evidence="9">ChiSjej4B22-8148</strain>
    </source>
</reference>
<keyword evidence="4" id="KW-1003">Cell membrane</keyword>
<dbReference type="FunFam" id="3.40.50.300:FF:000016">
    <property type="entry name" value="Oligopeptide ABC transporter ATP-binding component"/>
    <property type="match status" value="1"/>
</dbReference>
<evidence type="ECO:0000256" key="7">
    <source>
        <dbReference type="ARBA" id="ARBA00023136"/>
    </source>
</evidence>
<gene>
    <name evidence="9" type="ORF">IAB31_07935</name>
</gene>
<evidence type="ECO:0000256" key="2">
    <source>
        <dbReference type="ARBA" id="ARBA00005417"/>
    </source>
</evidence>
<evidence type="ECO:0000256" key="1">
    <source>
        <dbReference type="ARBA" id="ARBA00004202"/>
    </source>
</evidence>
<keyword evidence="7" id="KW-0472">Membrane</keyword>
<dbReference type="InterPro" id="IPR017871">
    <property type="entry name" value="ABC_transporter-like_CS"/>
</dbReference>
<organism evidence="9 10">
    <name type="scientific">Candidatus Choladousia intestinavium</name>
    <dbReference type="NCBI Taxonomy" id="2840727"/>
    <lineage>
        <taxon>Bacteria</taxon>
        <taxon>Bacillati</taxon>
        <taxon>Bacillota</taxon>
        <taxon>Clostridia</taxon>
        <taxon>Lachnospirales</taxon>
        <taxon>Lachnospiraceae</taxon>
        <taxon>Lachnospiraceae incertae sedis</taxon>
        <taxon>Candidatus Choladousia</taxon>
    </lineage>
</organism>
<dbReference type="GO" id="GO:0005524">
    <property type="term" value="F:ATP binding"/>
    <property type="evidence" value="ECO:0007669"/>
    <property type="project" value="UniProtKB-KW"/>
</dbReference>
<dbReference type="Pfam" id="PF08352">
    <property type="entry name" value="oligo_HPY"/>
    <property type="match status" value="1"/>
</dbReference>
<dbReference type="InterPro" id="IPR003439">
    <property type="entry name" value="ABC_transporter-like_ATP-bd"/>
</dbReference>
<accession>A0A9D1AEB8</accession>
<keyword evidence="5" id="KW-0547">Nucleotide-binding</keyword>